<name>A0ABW2KZL1_9PROT</name>
<sequence length="259" mass="27885">MAAHPYLDAPAPVAFAHRGGGLEAPENTLAAFAHAVALGYRHIETDVHATRDGVLLVFHDDTLERLTGLPGRPAEHDWAALRSARILGAGEGIPLFDALLESFPGVRFNIDPKTDAAADALADALERHGAFDRVCVGSFSGARLARLRRRFGPRLCTSAGPAEVARAWLSGLGLPVGPTAPRCYQIPVRQYGVELVTPAFLRAARSRGQPVHVWTIDDPAEMERLLDLGVDGIMTDRPALLKEVMQRRGVWRGQSSPGA</sequence>
<dbReference type="InterPro" id="IPR030395">
    <property type="entry name" value="GP_PDE_dom"/>
</dbReference>
<evidence type="ECO:0000313" key="2">
    <source>
        <dbReference type="EMBL" id="MFC7334869.1"/>
    </source>
</evidence>
<evidence type="ECO:0000259" key="1">
    <source>
        <dbReference type="PROSITE" id="PS51704"/>
    </source>
</evidence>
<comment type="caution">
    <text evidence="2">The sequence shown here is derived from an EMBL/GenBank/DDBJ whole genome shotgun (WGS) entry which is preliminary data.</text>
</comment>
<reference evidence="3" key="1">
    <citation type="journal article" date="2019" name="Int. J. Syst. Evol. Microbiol.">
        <title>The Global Catalogue of Microorganisms (GCM) 10K type strain sequencing project: providing services to taxonomists for standard genome sequencing and annotation.</title>
        <authorList>
            <consortium name="The Broad Institute Genomics Platform"/>
            <consortium name="The Broad Institute Genome Sequencing Center for Infectious Disease"/>
            <person name="Wu L."/>
            <person name="Ma J."/>
        </authorList>
    </citation>
    <scope>NUCLEOTIDE SEQUENCE [LARGE SCALE GENOMIC DNA]</scope>
    <source>
        <strain evidence="3">CGMCC 1.16275</strain>
    </source>
</reference>
<accession>A0ABW2KZL1</accession>
<dbReference type="CDD" id="cd08561">
    <property type="entry name" value="GDPD_cytoplasmic_ScUgpQ2_like"/>
    <property type="match status" value="1"/>
</dbReference>
<dbReference type="PANTHER" id="PTHR43805">
    <property type="entry name" value="GLYCEROPHOSPHORYL DIESTER PHOSPHODIESTERASE"/>
    <property type="match status" value="1"/>
</dbReference>
<gene>
    <name evidence="2" type="ORF">ACFQPS_17020</name>
</gene>
<dbReference type="PROSITE" id="PS51704">
    <property type="entry name" value="GP_PDE"/>
    <property type="match status" value="1"/>
</dbReference>
<dbReference type="Pfam" id="PF03009">
    <property type="entry name" value="GDPD"/>
    <property type="match status" value="1"/>
</dbReference>
<dbReference type="InterPro" id="IPR017946">
    <property type="entry name" value="PLC-like_Pdiesterase_TIM-brl"/>
</dbReference>
<dbReference type="PANTHER" id="PTHR43805:SF1">
    <property type="entry name" value="GP-PDE DOMAIN-CONTAINING PROTEIN"/>
    <property type="match status" value="1"/>
</dbReference>
<dbReference type="EMBL" id="JBHTCM010000022">
    <property type="protein sequence ID" value="MFC7334869.1"/>
    <property type="molecule type" value="Genomic_DNA"/>
</dbReference>
<dbReference type="Gene3D" id="3.20.20.190">
    <property type="entry name" value="Phosphatidylinositol (PI) phosphodiesterase"/>
    <property type="match status" value="1"/>
</dbReference>
<keyword evidence="3" id="KW-1185">Reference proteome</keyword>
<feature type="domain" description="GP-PDE" evidence="1">
    <location>
        <begin position="12"/>
        <end position="245"/>
    </location>
</feature>
<protein>
    <submittedName>
        <fullName evidence="2">Glycerophosphodiester phosphodiesterase</fullName>
    </submittedName>
</protein>
<dbReference type="Proteomes" id="UP001596456">
    <property type="component" value="Unassembled WGS sequence"/>
</dbReference>
<dbReference type="SUPFAM" id="SSF51695">
    <property type="entry name" value="PLC-like phosphodiesterases"/>
    <property type="match status" value="1"/>
</dbReference>
<evidence type="ECO:0000313" key="3">
    <source>
        <dbReference type="Proteomes" id="UP001596456"/>
    </source>
</evidence>
<proteinExistence type="predicted"/>
<organism evidence="2 3">
    <name type="scientific">Rhodocista pekingensis</name>
    <dbReference type="NCBI Taxonomy" id="201185"/>
    <lineage>
        <taxon>Bacteria</taxon>
        <taxon>Pseudomonadati</taxon>
        <taxon>Pseudomonadota</taxon>
        <taxon>Alphaproteobacteria</taxon>
        <taxon>Rhodospirillales</taxon>
        <taxon>Azospirillaceae</taxon>
        <taxon>Rhodocista</taxon>
    </lineage>
</organism>
<dbReference type="RefSeq" id="WP_377360411.1">
    <property type="nucleotide sequence ID" value="NZ_JBHTCM010000022.1"/>
</dbReference>